<dbReference type="PANTHER" id="PTHR45773">
    <property type="entry name" value="SLIT AND NTRK-LIKE PROTEIN 4-RELATED"/>
    <property type="match status" value="1"/>
</dbReference>
<keyword evidence="8 9" id="KW-0472">Membrane</keyword>
<evidence type="ECO:0000313" key="13">
    <source>
        <dbReference type="RefSeq" id="XP_022242145.1"/>
    </source>
</evidence>
<accession>A0ABM1SEU0</accession>
<proteinExistence type="inferred from homology"/>
<reference evidence="13" key="1">
    <citation type="submission" date="2025-08" db="UniProtKB">
        <authorList>
            <consortium name="RefSeq"/>
        </authorList>
    </citation>
    <scope>IDENTIFICATION</scope>
    <source>
        <tissue evidence="13">Muscle</tissue>
    </source>
</reference>
<protein>
    <submittedName>
        <fullName evidence="13">Chondroadherin-like</fullName>
    </submittedName>
</protein>
<evidence type="ECO:0000256" key="8">
    <source>
        <dbReference type="ARBA" id="ARBA00023136"/>
    </source>
</evidence>
<evidence type="ECO:0000256" key="9">
    <source>
        <dbReference type="SAM" id="Phobius"/>
    </source>
</evidence>
<evidence type="ECO:0000256" key="4">
    <source>
        <dbReference type="ARBA" id="ARBA00022692"/>
    </source>
</evidence>
<name>A0ABM1SEU0_LIMPO</name>
<evidence type="ECO:0000256" key="1">
    <source>
        <dbReference type="ARBA" id="ARBA00004479"/>
    </source>
</evidence>
<dbReference type="Proteomes" id="UP000694941">
    <property type="component" value="Unplaced"/>
</dbReference>
<evidence type="ECO:0000256" key="6">
    <source>
        <dbReference type="ARBA" id="ARBA00022737"/>
    </source>
</evidence>
<keyword evidence="5 10" id="KW-0732">Signal</keyword>
<evidence type="ECO:0000256" key="2">
    <source>
        <dbReference type="ARBA" id="ARBA00010439"/>
    </source>
</evidence>
<dbReference type="SMART" id="SM00369">
    <property type="entry name" value="LRR_TYP"/>
    <property type="match status" value="9"/>
</dbReference>
<evidence type="ECO:0000256" key="5">
    <source>
        <dbReference type="ARBA" id="ARBA00022729"/>
    </source>
</evidence>
<evidence type="ECO:0000256" key="10">
    <source>
        <dbReference type="SAM" id="SignalP"/>
    </source>
</evidence>
<dbReference type="PANTHER" id="PTHR45773:SF5">
    <property type="entry name" value="SLIT AND NTRK-LIKE PROTEIN 5"/>
    <property type="match status" value="1"/>
</dbReference>
<comment type="similarity">
    <text evidence="2">Belongs to the SLITRK family.</text>
</comment>
<dbReference type="SUPFAM" id="SSF52058">
    <property type="entry name" value="L domain-like"/>
    <property type="match status" value="1"/>
</dbReference>
<dbReference type="GeneID" id="106459874"/>
<dbReference type="InterPro" id="IPR032675">
    <property type="entry name" value="LRR_dom_sf"/>
</dbReference>
<keyword evidence="3" id="KW-0433">Leucine-rich repeat</keyword>
<dbReference type="InterPro" id="IPR001611">
    <property type="entry name" value="Leu-rich_rpt"/>
</dbReference>
<keyword evidence="4 9" id="KW-0812">Transmembrane</keyword>
<feature type="transmembrane region" description="Helical" evidence="9">
    <location>
        <begin position="438"/>
        <end position="460"/>
    </location>
</feature>
<dbReference type="Pfam" id="PF13306">
    <property type="entry name" value="LRR_5"/>
    <property type="match status" value="1"/>
</dbReference>
<dbReference type="Pfam" id="PF13855">
    <property type="entry name" value="LRR_8"/>
    <property type="match status" value="1"/>
</dbReference>
<dbReference type="InterPro" id="IPR026906">
    <property type="entry name" value="LRR_5"/>
</dbReference>
<evidence type="ECO:0000256" key="7">
    <source>
        <dbReference type="ARBA" id="ARBA00022989"/>
    </source>
</evidence>
<comment type="subcellular location">
    <subcellularLocation>
        <location evidence="1">Membrane</location>
        <topology evidence="1">Single-pass type I membrane protein</topology>
    </subcellularLocation>
</comment>
<feature type="chain" id="PRO_5046254437" evidence="10">
    <location>
        <begin position="24"/>
        <end position="512"/>
    </location>
</feature>
<evidence type="ECO:0000256" key="3">
    <source>
        <dbReference type="ARBA" id="ARBA00022614"/>
    </source>
</evidence>
<dbReference type="InterPro" id="IPR000483">
    <property type="entry name" value="Cys-rich_flank_reg_C"/>
</dbReference>
<dbReference type="SMART" id="SM00082">
    <property type="entry name" value="LRRCT"/>
    <property type="match status" value="1"/>
</dbReference>
<dbReference type="InterPro" id="IPR003591">
    <property type="entry name" value="Leu-rich_rpt_typical-subtyp"/>
</dbReference>
<dbReference type="PRINTS" id="PR00019">
    <property type="entry name" value="LEURICHRPT"/>
</dbReference>
<evidence type="ECO:0000313" key="12">
    <source>
        <dbReference type="Proteomes" id="UP000694941"/>
    </source>
</evidence>
<evidence type="ECO:0000259" key="11">
    <source>
        <dbReference type="SMART" id="SM00082"/>
    </source>
</evidence>
<feature type="domain" description="LRRCT" evidence="11">
    <location>
        <begin position="376"/>
        <end position="431"/>
    </location>
</feature>
<keyword evidence="6" id="KW-0677">Repeat</keyword>
<dbReference type="PROSITE" id="PS51450">
    <property type="entry name" value="LRR"/>
    <property type="match status" value="1"/>
</dbReference>
<dbReference type="RefSeq" id="XP_022242145.1">
    <property type="nucleotide sequence ID" value="XM_022386437.1"/>
</dbReference>
<gene>
    <name evidence="13" type="primary">LOC106459874</name>
</gene>
<dbReference type="Gene3D" id="3.80.10.10">
    <property type="entry name" value="Ribonuclease Inhibitor"/>
    <property type="match status" value="3"/>
</dbReference>
<feature type="signal peptide" evidence="10">
    <location>
        <begin position="1"/>
        <end position="23"/>
    </location>
</feature>
<keyword evidence="12" id="KW-1185">Reference proteome</keyword>
<keyword evidence="7 9" id="KW-1133">Transmembrane helix</keyword>
<organism evidence="12 13">
    <name type="scientific">Limulus polyphemus</name>
    <name type="common">Atlantic horseshoe crab</name>
    <dbReference type="NCBI Taxonomy" id="6850"/>
    <lineage>
        <taxon>Eukaryota</taxon>
        <taxon>Metazoa</taxon>
        <taxon>Ecdysozoa</taxon>
        <taxon>Arthropoda</taxon>
        <taxon>Chelicerata</taxon>
        <taxon>Merostomata</taxon>
        <taxon>Xiphosura</taxon>
        <taxon>Limulidae</taxon>
        <taxon>Limulus</taxon>
    </lineage>
</organism>
<sequence>MKKQTLIVTCLIMAISLRYTVLGLCPIRCQCNEERLVVICDGAGLDVVPITLNPDLRELHLSKNSIKGIMAAFSVYHNLEYLDMTNNQLVALGRKNFQLQEKLHILLLGHNMISSLHRSTFDGLSGLQILKIAGNFIRELPDGVFTELVSLEVLDLSENSIDTISRDAFMGLESLKILLLKDNKLGHVPTSSFSTISHVLSIDLGLNNFPILPDNGFFNLVSLEKLKLDSCGIREIQRNAFKGLENLIYLLLQDNLLDSIPTKAFPYLKKLLELSIGQNNMKTIQSKSFEGLINMQTITINSAPYLERIESEAFVPNARLQHVILNHNKKLKYIDRNAFTSLTLLRSVSLRGNDFQTFIKETLPWSDLERFDLRDNPLTCNCSLSWLLHQLQTRNYSDAFDVDFTHIRCENPPVLRDLTLKGLTIDDLGCHEHQTQKILTWTFAAIGVLLVATLVVVLWYRQRFANDLKIKCNTSIPESHRYRLDNHLRGASSPEQEWVVKIGRDPFPGRLV</sequence>